<feature type="compositionally biased region" description="Polar residues" evidence="1">
    <location>
        <begin position="114"/>
        <end position="124"/>
    </location>
</feature>
<dbReference type="OrthoDB" id="3515611at2759"/>
<evidence type="ECO:0000256" key="1">
    <source>
        <dbReference type="SAM" id="MobiDB-lite"/>
    </source>
</evidence>
<reference evidence="2 3" key="1">
    <citation type="submission" date="2020-03" db="EMBL/GenBank/DDBJ databases">
        <title>Draft Genome Sequence of Cudoniella acicularis.</title>
        <authorList>
            <person name="Buettner E."/>
            <person name="Kellner H."/>
        </authorList>
    </citation>
    <scope>NUCLEOTIDE SEQUENCE [LARGE SCALE GENOMIC DNA]</scope>
    <source>
        <strain evidence="2 3">DSM 108380</strain>
    </source>
</reference>
<feature type="region of interest" description="Disordered" evidence="1">
    <location>
        <begin position="114"/>
        <end position="151"/>
    </location>
</feature>
<dbReference type="EMBL" id="JAAMPI010001113">
    <property type="protein sequence ID" value="KAF4626646.1"/>
    <property type="molecule type" value="Genomic_DNA"/>
</dbReference>
<gene>
    <name evidence="2" type="ORF">G7Y89_g11509</name>
</gene>
<feature type="compositionally biased region" description="Low complexity" evidence="1">
    <location>
        <begin position="142"/>
        <end position="151"/>
    </location>
</feature>
<feature type="region of interest" description="Disordered" evidence="1">
    <location>
        <begin position="215"/>
        <end position="244"/>
    </location>
</feature>
<feature type="compositionally biased region" description="Pro residues" evidence="1">
    <location>
        <begin position="129"/>
        <end position="141"/>
    </location>
</feature>
<organism evidence="2 3">
    <name type="scientific">Cudoniella acicularis</name>
    <dbReference type="NCBI Taxonomy" id="354080"/>
    <lineage>
        <taxon>Eukaryota</taxon>
        <taxon>Fungi</taxon>
        <taxon>Dikarya</taxon>
        <taxon>Ascomycota</taxon>
        <taxon>Pezizomycotina</taxon>
        <taxon>Leotiomycetes</taxon>
        <taxon>Helotiales</taxon>
        <taxon>Tricladiaceae</taxon>
        <taxon>Cudoniella</taxon>
    </lineage>
</organism>
<dbReference type="AlphaFoldDB" id="A0A8H4RDK1"/>
<protein>
    <submittedName>
        <fullName evidence="2">Uncharacterized protein</fullName>
    </submittedName>
</protein>
<proteinExistence type="predicted"/>
<feature type="compositionally biased region" description="Low complexity" evidence="1">
    <location>
        <begin position="215"/>
        <end position="239"/>
    </location>
</feature>
<comment type="caution">
    <text evidence="2">The sequence shown here is derived from an EMBL/GenBank/DDBJ whole genome shotgun (WGS) entry which is preliminary data.</text>
</comment>
<dbReference type="Proteomes" id="UP000566819">
    <property type="component" value="Unassembled WGS sequence"/>
</dbReference>
<evidence type="ECO:0000313" key="2">
    <source>
        <dbReference type="EMBL" id="KAF4626646.1"/>
    </source>
</evidence>
<evidence type="ECO:0000313" key="3">
    <source>
        <dbReference type="Proteomes" id="UP000566819"/>
    </source>
</evidence>
<name>A0A8H4RDK1_9HELO</name>
<keyword evidence="3" id="KW-1185">Reference proteome</keyword>
<sequence length="699" mass="79047">MASSSPSCPPLPTKDQCFALSDSQCHKILLHRDPDNSRANKNWELVHQPELVRLYMTMISFPQVRDHMKTKLDYCYKTYANRYKDWHLPVDRCEREQVVRELFTLVSDSSNLQSATSMTSTSSRLPIRPLQPHPSPQPSPSPSQVSVSSSQPYAVPSDFLFPARPQHNDIRNLSQQDQMSDRMSISSVATWSTGSAQSTYTYFDETFSNPRFSISTSNSSVSSNSQMPPRSSISTSSSRRSFKPAKHDARAGCWNDDLRVIPCGKDHSNLRWNAAFPPCPICGFSQWHALMLQARSIDINTFGTAMMSLRELCKADFAGNYSLHFLMTAGVGMEYFEALFQWDGVTSQNVFGQNPLHVLNPQDLGDSLINFLEWFRGREHPPGLLLTQRDIKGRTPMHTLLQYPMDRDLYMKILKVFPYAHHQLRSFDTSGRTAVTMMSKAALKIKSKSSGDYQRIQAGITEVKLFQSQEDQSQGSSRTPYGFHDIARGARGTSYIMGFFECRICGQTNSHSNSYLDQMVCACKFGRDRNGPDDTGMTAAHALITQERCNNDPQQSPESPSQTAELIRILIPRNDPTLLEALHVLDREGNSLVYNVAIRGFDEILQYILELEQPPRRRAMVNFCVKGQKGGEKSVLAAVTARCEEVMAKIRVSQVTADHRVRHRLMEKSHRLNKVKTLLLKAGAEMTPSITTRWQIYWG</sequence>
<accession>A0A8H4RDK1</accession>